<organism evidence="2 3">
    <name type="scientific">Pneumocystis murina (strain B123)</name>
    <name type="common">Mouse pneumocystis pneumonia agent</name>
    <name type="synonym">Pneumocystis carinii f. sp. muris</name>
    <dbReference type="NCBI Taxonomy" id="1069680"/>
    <lineage>
        <taxon>Eukaryota</taxon>
        <taxon>Fungi</taxon>
        <taxon>Dikarya</taxon>
        <taxon>Ascomycota</taxon>
        <taxon>Taphrinomycotina</taxon>
        <taxon>Pneumocystomycetes</taxon>
        <taxon>Pneumocystaceae</taxon>
        <taxon>Pneumocystis</taxon>
    </lineage>
</organism>
<reference evidence="3" key="1">
    <citation type="journal article" date="2016" name="Nat. Commun.">
        <title>Genome analysis of three Pneumocystis species reveals adaptation mechanisms to life exclusively in mammalian hosts.</title>
        <authorList>
            <person name="Ma L."/>
            <person name="Chen Z."/>
            <person name="Huang D.W."/>
            <person name="Kutty G."/>
            <person name="Ishihara M."/>
            <person name="Wang H."/>
            <person name="Abouelleil A."/>
            <person name="Bishop L."/>
            <person name="Davey E."/>
            <person name="Deng R."/>
            <person name="Deng X."/>
            <person name="Fan L."/>
            <person name="Fantoni G."/>
            <person name="Fitzgerald M."/>
            <person name="Gogineni E."/>
            <person name="Goldberg J.M."/>
            <person name="Handley G."/>
            <person name="Hu X."/>
            <person name="Huber C."/>
            <person name="Jiao X."/>
            <person name="Jones K."/>
            <person name="Levin J.Z."/>
            <person name="Liu Y."/>
            <person name="Macdonald P."/>
            <person name="Melnikov A."/>
            <person name="Raley C."/>
            <person name="Sassi M."/>
            <person name="Sherman B.T."/>
            <person name="Song X."/>
            <person name="Sykes S."/>
            <person name="Tran B."/>
            <person name="Walsh L."/>
            <person name="Xia Y."/>
            <person name="Yang J."/>
            <person name="Young S."/>
            <person name="Zeng Q."/>
            <person name="Zheng X."/>
            <person name="Stephens R."/>
            <person name="Nusbaum C."/>
            <person name="Birren B.W."/>
            <person name="Azadi P."/>
            <person name="Lempicki R.A."/>
            <person name="Cuomo C.A."/>
            <person name="Kovacs J.A."/>
        </authorList>
    </citation>
    <scope>NUCLEOTIDE SEQUENCE [LARGE SCALE GENOMIC DNA]</scope>
    <source>
        <strain evidence="3">B123</strain>
    </source>
</reference>
<name>M7PJD1_PNEMU</name>
<dbReference type="STRING" id="1069680.M7PJD1"/>
<sequence length="165" mass="19582">MSYFNNIIKSLSMQTQENKELLKPLEKLSMTKAIPIQEIYIFSIKVYTKSIHKSVSLYSEQKAKLIRKELERCETGDLELDITLSHLKLPYSLKHERIIKVPEEIIGLSKSILDQKKGYKILSLFNSLLNLKERITIDLNKIEFIMNKEEQEHEKMRKKYLHKWS</sequence>
<comment type="caution">
    <text evidence="2">The sequence shown here is derived from an EMBL/GenBank/DDBJ whole genome shotgun (WGS) entry which is preliminary data.</text>
</comment>
<proteinExistence type="predicted"/>
<accession>M7PJD1</accession>
<feature type="domain" description="ALIX V-shaped" evidence="1">
    <location>
        <begin position="101"/>
        <end position="165"/>
    </location>
</feature>
<dbReference type="HOGENOM" id="CLU_1611472_0_0_1"/>
<evidence type="ECO:0000313" key="3">
    <source>
        <dbReference type="Proteomes" id="UP000011958"/>
    </source>
</evidence>
<dbReference type="Gene3D" id="1.20.120.560">
    <property type="entry name" value="alix/aip1 in complex with the ypdl late domain"/>
    <property type="match status" value="1"/>
</dbReference>
<dbReference type="InterPro" id="IPR025304">
    <property type="entry name" value="ALIX_V_dom"/>
</dbReference>
<evidence type="ECO:0000313" key="2">
    <source>
        <dbReference type="EMBL" id="EMR10569.1"/>
    </source>
</evidence>
<dbReference type="OrthoDB" id="2141925at2759"/>
<dbReference type="AlphaFoldDB" id="M7PJD1"/>
<gene>
    <name evidence="2" type="ORF">PNEG_01274</name>
</gene>
<evidence type="ECO:0000259" key="1">
    <source>
        <dbReference type="Pfam" id="PF13949"/>
    </source>
</evidence>
<dbReference type="EMBL" id="AFWA02000006">
    <property type="protein sequence ID" value="EMR10569.1"/>
    <property type="molecule type" value="Genomic_DNA"/>
</dbReference>
<dbReference type="Proteomes" id="UP000011958">
    <property type="component" value="Unassembled WGS sequence"/>
</dbReference>
<keyword evidence="3" id="KW-1185">Reference proteome</keyword>
<dbReference type="VEuPathDB" id="FungiDB:PNEG_01274"/>
<dbReference type="RefSeq" id="XP_007873198.1">
    <property type="nucleotide sequence ID" value="XM_007875007.1"/>
</dbReference>
<dbReference type="GeneID" id="19894971"/>
<dbReference type="Pfam" id="PF13949">
    <property type="entry name" value="ALIX_LYPXL_bnd"/>
    <property type="match status" value="1"/>
</dbReference>
<protein>
    <recommendedName>
        <fullName evidence="1">ALIX V-shaped domain-containing protein</fullName>
    </recommendedName>
</protein>